<proteinExistence type="predicted"/>
<protein>
    <submittedName>
        <fullName evidence="1">Uncharacterized protein</fullName>
    </submittedName>
</protein>
<dbReference type="Proteomes" id="UP000297716">
    <property type="component" value="Unassembled WGS sequence"/>
</dbReference>
<dbReference type="EMBL" id="SKBN01000064">
    <property type="protein sequence ID" value="TGJ84568.1"/>
    <property type="molecule type" value="Genomic_DNA"/>
</dbReference>
<name>A0A4Z0YX94_9PEZI</name>
<sequence>MLRQLGVGCRNPAHSLTSRLFRSPQLPSSLSWQQRLFSQSKIPRHGPRTNHYRQNGNGTRQLQARIYGSIYTSIGFLVLNEALDWDVRRAMGVETVENIALEKDANEMWRKFEETGQSLLAAYTGADVEYHEDAIRVPSDVDSVEAKVFTAPDPDVEGGIMLLCLAELKDPEGDTYFASNGNRLTDVTDSLAPKVEAFASSLEASPKVRGVMLLLQQDGDWKSLYWDGKRWLNVVYLEWQTAESMGLPPLGNE</sequence>
<accession>A0A4Z0YX94</accession>
<keyword evidence="2" id="KW-1185">Reference proteome</keyword>
<organism evidence="1 2">
    <name type="scientific">Xylaria hypoxylon</name>
    <dbReference type="NCBI Taxonomy" id="37992"/>
    <lineage>
        <taxon>Eukaryota</taxon>
        <taxon>Fungi</taxon>
        <taxon>Dikarya</taxon>
        <taxon>Ascomycota</taxon>
        <taxon>Pezizomycotina</taxon>
        <taxon>Sordariomycetes</taxon>
        <taxon>Xylariomycetidae</taxon>
        <taxon>Xylariales</taxon>
        <taxon>Xylariaceae</taxon>
        <taxon>Xylaria</taxon>
    </lineage>
</organism>
<comment type="caution">
    <text evidence="1">The sequence shown here is derived from an EMBL/GenBank/DDBJ whole genome shotgun (WGS) entry which is preliminary data.</text>
</comment>
<reference evidence="1 2" key="1">
    <citation type="submission" date="2019-03" db="EMBL/GenBank/DDBJ databases">
        <title>Draft genome sequence of Xylaria hypoxylon DSM 108379, a ubiquitous saprotrophic-parasitic fungi on hardwood.</title>
        <authorList>
            <person name="Buettner E."/>
            <person name="Leonhardt S."/>
            <person name="Gebauer A.M."/>
            <person name="Liers C."/>
            <person name="Hofrichter M."/>
            <person name="Kellner H."/>
        </authorList>
    </citation>
    <scope>NUCLEOTIDE SEQUENCE [LARGE SCALE GENOMIC DNA]</scope>
    <source>
        <strain evidence="1 2">DSM 108379</strain>
    </source>
</reference>
<dbReference type="AlphaFoldDB" id="A0A4Z0YX94"/>
<gene>
    <name evidence="1" type="ORF">E0Z10_g4183</name>
</gene>
<dbReference type="OrthoDB" id="4725531at2759"/>
<evidence type="ECO:0000313" key="2">
    <source>
        <dbReference type="Proteomes" id="UP000297716"/>
    </source>
</evidence>
<evidence type="ECO:0000313" key="1">
    <source>
        <dbReference type="EMBL" id="TGJ84568.1"/>
    </source>
</evidence>